<evidence type="ECO:0000256" key="3">
    <source>
        <dbReference type="ARBA" id="ARBA00022692"/>
    </source>
</evidence>
<evidence type="ECO:0000313" key="8">
    <source>
        <dbReference type="Proteomes" id="UP001642487"/>
    </source>
</evidence>
<keyword evidence="4 6" id="KW-1133">Transmembrane helix</keyword>
<feature type="transmembrane region" description="Helical" evidence="6">
    <location>
        <begin position="181"/>
        <end position="199"/>
    </location>
</feature>
<comment type="similarity">
    <text evidence="2">Belongs to the Cold-regulated 413 protein family.</text>
</comment>
<evidence type="ECO:0000256" key="1">
    <source>
        <dbReference type="ARBA" id="ARBA00004141"/>
    </source>
</evidence>
<keyword evidence="3 6" id="KW-0812">Transmembrane</keyword>
<dbReference type="PANTHER" id="PTHR33596">
    <property type="entry name" value="COLD-REGULATED 413 PLASMA MEMBRANE PROTEIN 2"/>
    <property type="match status" value="1"/>
</dbReference>
<feature type="transmembrane region" description="Helical" evidence="6">
    <location>
        <begin position="132"/>
        <end position="153"/>
    </location>
</feature>
<feature type="transmembrane region" description="Helical" evidence="6">
    <location>
        <begin position="241"/>
        <end position="259"/>
    </location>
</feature>
<comment type="subcellular location">
    <subcellularLocation>
        <location evidence="1">Membrane</location>
        <topology evidence="1">Multi-pass membrane protein</topology>
    </subcellularLocation>
</comment>
<dbReference type="EMBL" id="OZ021735">
    <property type="protein sequence ID" value="CAK9309013.1"/>
    <property type="molecule type" value="Genomic_DNA"/>
</dbReference>
<evidence type="ECO:0000256" key="6">
    <source>
        <dbReference type="SAM" id="Phobius"/>
    </source>
</evidence>
<accession>A0ABP0XLH1</accession>
<keyword evidence="8" id="KW-1185">Reference proteome</keyword>
<sequence>MWERTSRAKFTSSSFVNLIAIRNPAATAHPVVSMQQRGADEPFDTFETFALLLLLLLRRLSMVKPSYLKMVTDSDAADLISSDLRELGDAVTKLATHAVKLGASGFAASFLQWIASFAAIYLLILDRTNWKTNILTSLLIPYIFFSLPGVIFGFLRGEFGKWVAVIAVVLRLFFPRRFPDWLELPGALILLIVVAPSLFASTIRGDAIGEAICLIISCYLLQEHIRASGGFRNSFTKANGISNTIGIVLLFVFPVWALVLRVL</sequence>
<protein>
    <submittedName>
        <fullName evidence="7">Uncharacterized protein</fullName>
    </submittedName>
</protein>
<reference evidence="7 8" key="1">
    <citation type="submission" date="2024-03" db="EMBL/GenBank/DDBJ databases">
        <authorList>
            <person name="Gkanogiannis A."/>
            <person name="Becerra Lopez-Lavalle L."/>
        </authorList>
    </citation>
    <scope>NUCLEOTIDE SEQUENCE [LARGE SCALE GENOMIC DNA]</scope>
</reference>
<keyword evidence="5 6" id="KW-0472">Membrane</keyword>
<organism evidence="7 8">
    <name type="scientific">Citrullus colocynthis</name>
    <name type="common">colocynth</name>
    <dbReference type="NCBI Taxonomy" id="252529"/>
    <lineage>
        <taxon>Eukaryota</taxon>
        <taxon>Viridiplantae</taxon>
        <taxon>Streptophyta</taxon>
        <taxon>Embryophyta</taxon>
        <taxon>Tracheophyta</taxon>
        <taxon>Spermatophyta</taxon>
        <taxon>Magnoliopsida</taxon>
        <taxon>eudicotyledons</taxon>
        <taxon>Gunneridae</taxon>
        <taxon>Pentapetalae</taxon>
        <taxon>rosids</taxon>
        <taxon>fabids</taxon>
        <taxon>Cucurbitales</taxon>
        <taxon>Cucurbitaceae</taxon>
        <taxon>Benincaseae</taxon>
        <taxon>Citrullus</taxon>
    </lineage>
</organism>
<dbReference type="Pfam" id="PF05562">
    <property type="entry name" value="WCOR413"/>
    <property type="match status" value="1"/>
</dbReference>
<evidence type="ECO:0000256" key="4">
    <source>
        <dbReference type="ARBA" id="ARBA00022989"/>
    </source>
</evidence>
<name>A0ABP0XLH1_9ROSI</name>
<evidence type="ECO:0000256" key="2">
    <source>
        <dbReference type="ARBA" id="ARBA00005852"/>
    </source>
</evidence>
<dbReference type="InterPro" id="IPR008892">
    <property type="entry name" value="COR413"/>
</dbReference>
<feature type="transmembrane region" description="Helical" evidence="6">
    <location>
        <begin position="106"/>
        <end position="125"/>
    </location>
</feature>
<evidence type="ECO:0000256" key="5">
    <source>
        <dbReference type="ARBA" id="ARBA00023136"/>
    </source>
</evidence>
<dbReference type="PANTHER" id="PTHR33596:SF1">
    <property type="entry name" value="COLD-REGULATED 413 PLASMA MEMBRANE PROTEIN 1-RELATED"/>
    <property type="match status" value="1"/>
</dbReference>
<proteinExistence type="inferred from homology"/>
<evidence type="ECO:0000313" key="7">
    <source>
        <dbReference type="EMBL" id="CAK9309013.1"/>
    </source>
</evidence>
<dbReference type="Proteomes" id="UP001642487">
    <property type="component" value="Chromosome 1"/>
</dbReference>
<gene>
    <name evidence="7" type="ORF">CITCOLO1_LOCUS535</name>
</gene>